<evidence type="ECO:0000313" key="1">
    <source>
        <dbReference type="EMBL" id="KAL3506176.1"/>
    </source>
</evidence>
<proteinExistence type="predicted"/>
<protein>
    <submittedName>
        <fullName evidence="1">Uncharacterized protein</fullName>
    </submittedName>
</protein>
<comment type="caution">
    <text evidence="1">The sequence shown here is derived from an EMBL/GenBank/DDBJ whole genome shotgun (WGS) entry which is preliminary data.</text>
</comment>
<sequence length="167" mass="19577">MAEDLELLWKNLSITEAKEKVVIDQMDEVDEDIKKRAVEAHGRSGRIVLLWKKDLNIDLKSFSPRYVDAIVHDADGRSDWRLTIIYGELNLCNRKKWWQEFQKLKNCSSLLWDNPVLWVKNILEKLDSEEKEKSAILAWFVWGNWNSTTYQGKGKDAPIILILAMQM</sequence>
<keyword evidence="2" id="KW-1185">Reference proteome</keyword>
<dbReference type="EMBL" id="JBJUIK010000013">
    <property type="protein sequence ID" value="KAL3506176.1"/>
    <property type="molecule type" value="Genomic_DNA"/>
</dbReference>
<organism evidence="1 2">
    <name type="scientific">Cinchona calisaya</name>
    <dbReference type="NCBI Taxonomy" id="153742"/>
    <lineage>
        <taxon>Eukaryota</taxon>
        <taxon>Viridiplantae</taxon>
        <taxon>Streptophyta</taxon>
        <taxon>Embryophyta</taxon>
        <taxon>Tracheophyta</taxon>
        <taxon>Spermatophyta</taxon>
        <taxon>Magnoliopsida</taxon>
        <taxon>eudicotyledons</taxon>
        <taxon>Gunneridae</taxon>
        <taxon>Pentapetalae</taxon>
        <taxon>asterids</taxon>
        <taxon>lamiids</taxon>
        <taxon>Gentianales</taxon>
        <taxon>Rubiaceae</taxon>
        <taxon>Cinchonoideae</taxon>
        <taxon>Cinchoneae</taxon>
        <taxon>Cinchona</taxon>
    </lineage>
</organism>
<reference evidence="1 2" key="1">
    <citation type="submission" date="2024-11" db="EMBL/GenBank/DDBJ databases">
        <title>A near-complete genome assembly of Cinchona calisaya.</title>
        <authorList>
            <person name="Lian D.C."/>
            <person name="Zhao X.W."/>
            <person name="Wei L."/>
        </authorList>
    </citation>
    <scope>NUCLEOTIDE SEQUENCE [LARGE SCALE GENOMIC DNA]</scope>
    <source>
        <tissue evidence="1">Nenye</tissue>
    </source>
</reference>
<name>A0ABD2YGX7_9GENT</name>
<accession>A0ABD2YGX7</accession>
<gene>
    <name evidence="1" type="ORF">ACH5RR_031558</name>
</gene>
<evidence type="ECO:0000313" key="2">
    <source>
        <dbReference type="Proteomes" id="UP001630127"/>
    </source>
</evidence>
<dbReference type="Proteomes" id="UP001630127">
    <property type="component" value="Unassembled WGS sequence"/>
</dbReference>
<dbReference type="AlphaFoldDB" id="A0ABD2YGX7"/>